<organism evidence="2 3">
    <name type="scientific">Lujinxingia vulgaris</name>
    <dbReference type="NCBI Taxonomy" id="2600176"/>
    <lineage>
        <taxon>Bacteria</taxon>
        <taxon>Deltaproteobacteria</taxon>
        <taxon>Bradymonadales</taxon>
        <taxon>Lujinxingiaceae</taxon>
        <taxon>Lujinxingia</taxon>
    </lineage>
</organism>
<feature type="transmembrane region" description="Helical" evidence="1">
    <location>
        <begin position="154"/>
        <end position="175"/>
    </location>
</feature>
<dbReference type="EMBL" id="VOSL01000136">
    <property type="protein sequence ID" value="TXD32225.1"/>
    <property type="molecule type" value="Genomic_DNA"/>
</dbReference>
<dbReference type="Proteomes" id="UP000321046">
    <property type="component" value="Unassembled WGS sequence"/>
</dbReference>
<feature type="transmembrane region" description="Helical" evidence="1">
    <location>
        <begin position="70"/>
        <end position="89"/>
    </location>
</feature>
<feature type="transmembrane region" description="Helical" evidence="1">
    <location>
        <begin position="35"/>
        <end position="54"/>
    </location>
</feature>
<protein>
    <submittedName>
        <fullName evidence="2">ABC transporter permease</fullName>
    </submittedName>
</protein>
<dbReference type="AlphaFoldDB" id="A0A5C6X4W6"/>
<dbReference type="PANTHER" id="PTHR37305">
    <property type="entry name" value="INTEGRAL MEMBRANE PROTEIN-RELATED"/>
    <property type="match status" value="1"/>
</dbReference>
<keyword evidence="1" id="KW-0812">Transmembrane</keyword>
<accession>A0A5C6X4W6</accession>
<evidence type="ECO:0000256" key="1">
    <source>
        <dbReference type="SAM" id="Phobius"/>
    </source>
</evidence>
<dbReference type="RefSeq" id="WP_146976628.1">
    <property type="nucleotide sequence ID" value="NZ_VOSL01000136.1"/>
</dbReference>
<reference evidence="2 3" key="1">
    <citation type="submission" date="2019-08" db="EMBL/GenBank/DDBJ databases">
        <title>Bradymonadales sp. TMQ2.</title>
        <authorList>
            <person name="Liang Q."/>
        </authorList>
    </citation>
    <scope>NUCLEOTIDE SEQUENCE [LARGE SCALE GENOMIC DNA]</scope>
    <source>
        <strain evidence="2 3">TMQ2</strain>
    </source>
</reference>
<dbReference type="OrthoDB" id="265625at2"/>
<evidence type="ECO:0000313" key="3">
    <source>
        <dbReference type="Proteomes" id="UP000321046"/>
    </source>
</evidence>
<keyword evidence="1" id="KW-1133">Transmembrane helix</keyword>
<sequence>MSTTSLPARNFGVVRQATSLFALDFGRQLRARKTFVLLAVQLLPVLVALAYVAFGELDGMTMFRNSLESVYLPFLVPLAALYFGGPSVVDEIEGRTITYLTLRPIPRAILYLSKLKSAMLSATLVSGLPIVLLFVVCAASSGEFGSELGTLGQMLGAAAVGAVTYTALFAMLAVIFSSSLLLGIIYYVVVEMMVAAIPVVELASVKFHVRTIAGLQGADRAGWLDKLILDEPLNFEWWFGLLVAGLIAVLATAAATAIFREKQFHV</sequence>
<dbReference type="PANTHER" id="PTHR37305:SF1">
    <property type="entry name" value="MEMBRANE PROTEIN"/>
    <property type="match status" value="1"/>
</dbReference>
<name>A0A5C6X4W6_9DELT</name>
<gene>
    <name evidence="2" type="ORF">FRC96_18290</name>
</gene>
<feature type="transmembrane region" description="Helical" evidence="1">
    <location>
        <begin position="180"/>
        <end position="200"/>
    </location>
</feature>
<feature type="transmembrane region" description="Helical" evidence="1">
    <location>
        <begin position="237"/>
        <end position="259"/>
    </location>
</feature>
<comment type="caution">
    <text evidence="2">The sequence shown here is derived from an EMBL/GenBank/DDBJ whole genome shotgun (WGS) entry which is preliminary data.</text>
</comment>
<keyword evidence="1" id="KW-0472">Membrane</keyword>
<proteinExistence type="predicted"/>
<evidence type="ECO:0000313" key="2">
    <source>
        <dbReference type="EMBL" id="TXD32225.1"/>
    </source>
</evidence>
<dbReference type="Pfam" id="PF12730">
    <property type="entry name" value="ABC2_membrane_4"/>
    <property type="match status" value="1"/>
</dbReference>
<feature type="transmembrane region" description="Helical" evidence="1">
    <location>
        <begin position="117"/>
        <end position="142"/>
    </location>
</feature>